<dbReference type="Gene3D" id="1.20.1250.20">
    <property type="entry name" value="MFS general substrate transporter like domains"/>
    <property type="match status" value="1"/>
</dbReference>
<name>A0AAN7TYK5_9PEZI</name>
<keyword evidence="2 6" id="KW-0812">Transmembrane</keyword>
<dbReference type="AlphaFoldDB" id="A0AAN7TYK5"/>
<keyword evidence="3 6" id="KW-1133">Transmembrane helix</keyword>
<feature type="transmembrane region" description="Helical" evidence="6">
    <location>
        <begin position="498"/>
        <end position="519"/>
    </location>
</feature>
<feature type="transmembrane region" description="Helical" evidence="6">
    <location>
        <begin position="194"/>
        <end position="214"/>
    </location>
</feature>
<evidence type="ECO:0000256" key="1">
    <source>
        <dbReference type="ARBA" id="ARBA00004141"/>
    </source>
</evidence>
<feature type="region of interest" description="Disordered" evidence="5">
    <location>
        <begin position="1"/>
        <end position="36"/>
    </location>
</feature>
<dbReference type="GO" id="GO:0005886">
    <property type="term" value="C:plasma membrane"/>
    <property type="evidence" value="ECO:0007669"/>
    <property type="project" value="TreeGrafter"/>
</dbReference>
<evidence type="ECO:0008006" key="9">
    <source>
        <dbReference type="Google" id="ProtNLM"/>
    </source>
</evidence>
<evidence type="ECO:0000256" key="4">
    <source>
        <dbReference type="ARBA" id="ARBA00023136"/>
    </source>
</evidence>
<organism evidence="7 8">
    <name type="scientific">Meristemomyces frigidus</name>
    <dbReference type="NCBI Taxonomy" id="1508187"/>
    <lineage>
        <taxon>Eukaryota</taxon>
        <taxon>Fungi</taxon>
        <taxon>Dikarya</taxon>
        <taxon>Ascomycota</taxon>
        <taxon>Pezizomycotina</taxon>
        <taxon>Dothideomycetes</taxon>
        <taxon>Dothideomycetidae</taxon>
        <taxon>Mycosphaerellales</taxon>
        <taxon>Teratosphaeriaceae</taxon>
        <taxon>Meristemomyces</taxon>
    </lineage>
</organism>
<dbReference type="GO" id="GO:0022857">
    <property type="term" value="F:transmembrane transporter activity"/>
    <property type="evidence" value="ECO:0007669"/>
    <property type="project" value="InterPro"/>
</dbReference>
<protein>
    <recommendedName>
        <fullName evidence="9">Major facilitator superfamily (MFS) profile domain-containing protein</fullName>
    </recommendedName>
</protein>
<feature type="transmembrane region" description="Helical" evidence="6">
    <location>
        <begin position="69"/>
        <end position="89"/>
    </location>
</feature>
<reference evidence="7" key="1">
    <citation type="submission" date="2023-08" db="EMBL/GenBank/DDBJ databases">
        <title>Black Yeasts Isolated from many extreme environments.</title>
        <authorList>
            <person name="Coleine C."/>
            <person name="Stajich J.E."/>
            <person name="Selbmann L."/>
        </authorList>
    </citation>
    <scope>NUCLEOTIDE SEQUENCE</scope>
    <source>
        <strain evidence="7">CCFEE 5401</strain>
    </source>
</reference>
<feature type="transmembrane region" description="Helical" evidence="6">
    <location>
        <begin position="322"/>
        <end position="341"/>
    </location>
</feature>
<feature type="compositionally biased region" description="Polar residues" evidence="5">
    <location>
        <begin position="19"/>
        <end position="30"/>
    </location>
</feature>
<proteinExistence type="predicted"/>
<dbReference type="PANTHER" id="PTHR23502">
    <property type="entry name" value="MAJOR FACILITATOR SUPERFAMILY"/>
    <property type="match status" value="1"/>
</dbReference>
<feature type="transmembrane region" description="Helical" evidence="6">
    <location>
        <begin position="109"/>
        <end position="130"/>
    </location>
</feature>
<feature type="transmembrane region" description="Helical" evidence="6">
    <location>
        <begin position="159"/>
        <end position="182"/>
    </location>
</feature>
<sequence>MKAYTSPSRRSVDEKHAIDSSTVDANQLEGNTHPEGLKLARDGRTVLVPQPTDDPSDPLNWSWRKKHSVLLALAIVSFIPDFGTAMGSVTQIPQAKQWHKPVNTIAESIAINTMLSGVSGIVVVALSSFFGRAPVMFWMRLIVLGAVFWYAFAPNYGQFYSARILVGFFVGVGQSGGLMWIEDMFFRHELPRKINLWSGFIIVRPALLAALGHLPVPSCLLDEPSANLPVAQVSPYFGPWMANFVVWRESWRWVYYIYAIMNVVAFFVVCAFIDETCYDRRLPRDRQPAWRSRLLRLTGLERHGRESLLEALTRPFIAGTKLPVLIITVYYFLNFAWVIGVNTSTSVLLKAKYHFNGKQTALFYFGPIVGSILSTILGHWVHDLFGRLYVRIHGGVFASEARLWIIYVASPFIGMAIMLIGYALQRHWNVYGLSILLGIQIFGINIISTAVNAYLLDAYPEGSGEVDVWIVLGRTLGGMLSTYEQLPWVARDGTAKVFSIQAGITWASLVLVIFLQIWGRRIREWQGPMKFPGTERKRA</sequence>
<accession>A0AAN7TYK5</accession>
<dbReference type="SUPFAM" id="SSF103473">
    <property type="entry name" value="MFS general substrate transporter"/>
    <property type="match status" value="1"/>
</dbReference>
<gene>
    <name evidence="7" type="ORF">LTR62_000063</name>
</gene>
<evidence type="ECO:0000256" key="5">
    <source>
        <dbReference type="SAM" id="MobiDB-lite"/>
    </source>
</evidence>
<evidence type="ECO:0000256" key="3">
    <source>
        <dbReference type="ARBA" id="ARBA00022989"/>
    </source>
</evidence>
<dbReference type="EMBL" id="JAVRRL010000001">
    <property type="protein sequence ID" value="KAK5118854.1"/>
    <property type="molecule type" value="Genomic_DNA"/>
</dbReference>
<feature type="transmembrane region" description="Helical" evidence="6">
    <location>
        <begin position="137"/>
        <end position="153"/>
    </location>
</feature>
<dbReference type="Proteomes" id="UP001310890">
    <property type="component" value="Unassembled WGS sequence"/>
</dbReference>
<feature type="transmembrane region" description="Helical" evidence="6">
    <location>
        <begin position="430"/>
        <end position="456"/>
    </location>
</feature>
<dbReference type="PANTHER" id="PTHR23502:SF187">
    <property type="entry name" value="TRANSPORTER, PUTATIVE (AFU_ORTHOLOGUE AFUA_2G17840)-RELATED"/>
    <property type="match status" value="1"/>
</dbReference>
<keyword evidence="4 6" id="KW-0472">Membrane</keyword>
<comment type="subcellular location">
    <subcellularLocation>
        <location evidence="1">Membrane</location>
        <topology evidence="1">Multi-pass membrane protein</topology>
    </subcellularLocation>
</comment>
<feature type="transmembrane region" description="Helical" evidence="6">
    <location>
        <begin position="361"/>
        <end position="382"/>
    </location>
</feature>
<evidence type="ECO:0000313" key="7">
    <source>
        <dbReference type="EMBL" id="KAK5118854.1"/>
    </source>
</evidence>
<dbReference type="InterPro" id="IPR036259">
    <property type="entry name" value="MFS_trans_sf"/>
</dbReference>
<evidence type="ECO:0000313" key="8">
    <source>
        <dbReference type="Proteomes" id="UP001310890"/>
    </source>
</evidence>
<feature type="transmembrane region" description="Helical" evidence="6">
    <location>
        <begin position="403"/>
        <end position="424"/>
    </location>
</feature>
<feature type="transmembrane region" description="Helical" evidence="6">
    <location>
        <begin position="253"/>
        <end position="273"/>
    </location>
</feature>
<evidence type="ECO:0000256" key="6">
    <source>
        <dbReference type="SAM" id="Phobius"/>
    </source>
</evidence>
<dbReference type="InterPro" id="IPR011701">
    <property type="entry name" value="MFS"/>
</dbReference>
<comment type="caution">
    <text evidence="7">The sequence shown here is derived from an EMBL/GenBank/DDBJ whole genome shotgun (WGS) entry which is preliminary data.</text>
</comment>
<evidence type="ECO:0000256" key="2">
    <source>
        <dbReference type="ARBA" id="ARBA00022692"/>
    </source>
</evidence>
<dbReference type="Pfam" id="PF07690">
    <property type="entry name" value="MFS_1"/>
    <property type="match status" value="1"/>
</dbReference>